<evidence type="ECO:0000313" key="3">
    <source>
        <dbReference type="Proteomes" id="UP000193648"/>
    </source>
</evidence>
<gene>
    <name evidence="2" type="ORF">BCR41DRAFT_397677</name>
</gene>
<sequence>MTSCVGDGFPPALDATAWASDELNIDSALLYVIDNDGDEDPFRTLGDIAEFELGPQSAKPSSDNSILASIKRRLHLFNDGGQQVKSYAGGQSLLNEVVKGLRAIMAARRSPANDPRAQQNAGDNQDVNAGEDAQPNNGGDTQANNVGGVGEQVFDEKSDRGSPFESPFLDGEVIDVSGTQDNYAADG</sequence>
<dbReference type="AlphaFoldDB" id="A0A1Y2GL02"/>
<comment type="caution">
    <text evidence="2">The sequence shown here is derived from an EMBL/GenBank/DDBJ whole genome shotgun (WGS) entry which is preliminary data.</text>
</comment>
<reference evidence="2 3" key="1">
    <citation type="submission" date="2016-07" db="EMBL/GenBank/DDBJ databases">
        <title>Pervasive Adenine N6-methylation of Active Genes in Fungi.</title>
        <authorList>
            <consortium name="DOE Joint Genome Institute"/>
            <person name="Mondo S.J."/>
            <person name="Dannebaum R.O."/>
            <person name="Kuo R.C."/>
            <person name="Labutti K."/>
            <person name="Haridas S."/>
            <person name="Kuo A."/>
            <person name="Salamov A."/>
            <person name="Ahrendt S.R."/>
            <person name="Lipzen A."/>
            <person name="Sullivan W."/>
            <person name="Andreopoulos W.B."/>
            <person name="Clum A."/>
            <person name="Lindquist E."/>
            <person name="Daum C."/>
            <person name="Ramamoorthy G.K."/>
            <person name="Gryganskyi A."/>
            <person name="Culley D."/>
            <person name="Magnuson J.K."/>
            <person name="James T.Y."/>
            <person name="O'Malley M.A."/>
            <person name="Stajich J.E."/>
            <person name="Spatafora J.W."/>
            <person name="Visel A."/>
            <person name="Grigoriev I.V."/>
        </authorList>
    </citation>
    <scope>NUCLEOTIDE SEQUENCE [LARGE SCALE GENOMIC DNA]</scope>
    <source>
        <strain evidence="2 3">NRRL 3116</strain>
    </source>
</reference>
<feature type="compositionally biased region" description="Polar residues" evidence="1">
    <location>
        <begin position="134"/>
        <end position="145"/>
    </location>
</feature>
<protein>
    <submittedName>
        <fullName evidence="2">Uncharacterized protein</fullName>
    </submittedName>
</protein>
<evidence type="ECO:0000256" key="1">
    <source>
        <dbReference type="SAM" id="MobiDB-lite"/>
    </source>
</evidence>
<dbReference type="RefSeq" id="XP_021879954.1">
    <property type="nucleotide sequence ID" value="XM_022028899.1"/>
</dbReference>
<feature type="compositionally biased region" description="Polar residues" evidence="1">
    <location>
        <begin position="177"/>
        <end position="187"/>
    </location>
</feature>
<feature type="region of interest" description="Disordered" evidence="1">
    <location>
        <begin position="108"/>
        <end position="187"/>
    </location>
</feature>
<feature type="compositionally biased region" description="Polar residues" evidence="1">
    <location>
        <begin position="116"/>
        <end position="127"/>
    </location>
</feature>
<dbReference type="EMBL" id="MCFF01000026">
    <property type="protein sequence ID" value="ORZ12089.1"/>
    <property type="molecule type" value="Genomic_DNA"/>
</dbReference>
<keyword evidence="3" id="KW-1185">Reference proteome</keyword>
<dbReference type="GeneID" id="33570742"/>
<organism evidence="2 3">
    <name type="scientific">Lobosporangium transversale</name>
    <dbReference type="NCBI Taxonomy" id="64571"/>
    <lineage>
        <taxon>Eukaryota</taxon>
        <taxon>Fungi</taxon>
        <taxon>Fungi incertae sedis</taxon>
        <taxon>Mucoromycota</taxon>
        <taxon>Mortierellomycotina</taxon>
        <taxon>Mortierellomycetes</taxon>
        <taxon>Mortierellales</taxon>
        <taxon>Mortierellaceae</taxon>
        <taxon>Lobosporangium</taxon>
    </lineage>
</organism>
<dbReference type="InParanoid" id="A0A1Y2GL02"/>
<proteinExistence type="predicted"/>
<dbReference type="Proteomes" id="UP000193648">
    <property type="component" value="Unassembled WGS sequence"/>
</dbReference>
<name>A0A1Y2GL02_9FUNG</name>
<evidence type="ECO:0000313" key="2">
    <source>
        <dbReference type="EMBL" id="ORZ12089.1"/>
    </source>
</evidence>
<accession>A0A1Y2GL02</accession>